<accession>A0A2U2H8S2</accession>
<dbReference type="Proteomes" id="UP000241421">
    <property type="component" value="Unassembled WGS sequence"/>
</dbReference>
<dbReference type="InterPro" id="IPR025528">
    <property type="entry name" value="BrnA_antitoxin"/>
</dbReference>
<organism evidence="1 2">
    <name type="scientific">Massilia glaciei</name>
    <dbReference type="NCBI Taxonomy" id="1524097"/>
    <lineage>
        <taxon>Bacteria</taxon>
        <taxon>Pseudomonadati</taxon>
        <taxon>Pseudomonadota</taxon>
        <taxon>Betaproteobacteria</taxon>
        <taxon>Burkholderiales</taxon>
        <taxon>Oxalobacteraceae</taxon>
        <taxon>Telluria group</taxon>
        <taxon>Massilia</taxon>
    </lineage>
</organism>
<evidence type="ECO:0000313" key="1">
    <source>
        <dbReference type="EMBL" id="PWF39010.1"/>
    </source>
</evidence>
<dbReference type="Pfam" id="PF14384">
    <property type="entry name" value="BrnA_antitoxin"/>
    <property type="match status" value="1"/>
</dbReference>
<dbReference type="AlphaFoldDB" id="A0A2U2H8S2"/>
<evidence type="ECO:0000313" key="2">
    <source>
        <dbReference type="Proteomes" id="UP000241421"/>
    </source>
</evidence>
<reference evidence="1 2" key="1">
    <citation type="submission" date="2018-04" db="EMBL/GenBank/DDBJ databases">
        <title>Massilia violaceinigra sp. nov., a novel purple-pigmented bacterium isolated from Tianshan glacier, Xinjiang, China.</title>
        <authorList>
            <person name="Wang H."/>
        </authorList>
    </citation>
    <scope>NUCLEOTIDE SEQUENCE [LARGE SCALE GENOMIC DNA]</scope>
    <source>
        <strain evidence="1 2">B448-2</strain>
    </source>
</reference>
<name>A0A2U2H8S2_9BURK</name>
<dbReference type="OrthoDB" id="9796641at2"/>
<proteinExistence type="predicted"/>
<keyword evidence="2" id="KW-1185">Reference proteome</keyword>
<comment type="caution">
    <text evidence="1">The sequence shown here is derived from an EMBL/GenBank/DDBJ whole genome shotgun (WGS) entry which is preliminary data.</text>
</comment>
<dbReference type="RefSeq" id="WP_106760507.1">
    <property type="nucleotide sequence ID" value="NZ_PXWF02000346.1"/>
</dbReference>
<sequence length="100" mass="11141">MSKIFKKSAVRLPSLAEDRAITAAAKSDPDAQPLTPKQLKSMVPVRALSGRPKSENKKVLVSVRYSPEVVAYFKSTGEGWQSRMDSVLRDYIEIQSRSET</sequence>
<gene>
    <name evidence="1" type="ORF">C7C56_027450</name>
</gene>
<protein>
    <recommendedName>
        <fullName evidence="3">BrnA antitoxin family protein</fullName>
    </recommendedName>
</protein>
<dbReference type="EMBL" id="PXWF02000346">
    <property type="protein sequence ID" value="PWF39010.1"/>
    <property type="molecule type" value="Genomic_DNA"/>
</dbReference>
<evidence type="ECO:0008006" key="3">
    <source>
        <dbReference type="Google" id="ProtNLM"/>
    </source>
</evidence>